<dbReference type="AlphaFoldDB" id="W1NHQ7"/>
<accession>W1NHQ7</accession>
<evidence type="ECO:0000313" key="2">
    <source>
        <dbReference type="Proteomes" id="UP000017836"/>
    </source>
</evidence>
<proteinExistence type="predicted"/>
<keyword evidence="2" id="KW-1185">Reference proteome</keyword>
<dbReference type="Gramene" id="ERM95033">
    <property type="protein sequence ID" value="ERM95033"/>
    <property type="gene ID" value="AMTR_s00009p00242370"/>
</dbReference>
<dbReference type="Proteomes" id="UP000017836">
    <property type="component" value="Unassembled WGS sequence"/>
</dbReference>
<dbReference type="HOGENOM" id="CLU_2076251_0_0_1"/>
<gene>
    <name evidence="1" type="ORF">AMTR_s00009p00242370</name>
</gene>
<sequence>MRSDSLKGTLAIHALEPQRSGSCIGHSGTRETSLRHLRHMRSGSACSGDDNAPAFAKCTLTVLVLETRRVDMCSDDTFSGVTALRQYPKALRQYMFLTVCSDNTCLGVTVFWQYPKAL</sequence>
<reference evidence="2" key="1">
    <citation type="journal article" date="2013" name="Science">
        <title>The Amborella genome and the evolution of flowering plants.</title>
        <authorList>
            <consortium name="Amborella Genome Project"/>
        </authorList>
    </citation>
    <scope>NUCLEOTIDE SEQUENCE [LARGE SCALE GENOMIC DNA]</scope>
</reference>
<name>W1NHQ7_AMBTC</name>
<protein>
    <submittedName>
        <fullName evidence="1">Uncharacterized protein</fullName>
    </submittedName>
</protein>
<dbReference type="EMBL" id="KI397501">
    <property type="protein sequence ID" value="ERM95033.1"/>
    <property type="molecule type" value="Genomic_DNA"/>
</dbReference>
<evidence type="ECO:0000313" key="1">
    <source>
        <dbReference type="EMBL" id="ERM95033.1"/>
    </source>
</evidence>
<organism evidence="1 2">
    <name type="scientific">Amborella trichopoda</name>
    <dbReference type="NCBI Taxonomy" id="13333"/>
    <lineage>
        <taxon>Eukaryota</taxon>
        <taxon>Viridiplantae</taxon>
        <taxon>Streptophyta</taxon>
        <taxon>Embryophyta</taxon>
        <taxon>Tracheophyta</taxon>
        <taxon>Spermatophyta</taxon>
        <taxon>Magnoliopsida</taxon>
        <taxon>Amborellales</taxon>
        <taxon>Amborellaceae</taxon>
        <taxon>Amborella</taxon>
    </lineage>
</organism>